<protein>
    <submittedName>
        <fullName evidence="2">Uncharacterized protein</fullName>
    </submittedName>
</protein>
<accession>A0AA88CJR0</accession>
<evidence type="ECO:0000256" key="1">
    <source>
        <dbReference type="SAM" id="Coils"/>
    </source>
</evidence>
<proteinExistence type="predicted"/>
<keyword evidence="3" id="KW-1185">Reference proteome</keyword>
<comment type="caution">
    <text evidence="2">The sequence shown here is derived from an EMBL/GenBank/DDBJ whole genome shotgun (WGS) entry which is preliminary data.</text>
</comment>
<dbReference type="EMBL" id="BTGU01008788">
    <property type="protein sequence ID" value="GMN18912.1"/>
    <property type="molecule type" value="Genomic_DNA"/>
</dbReference>
<dbReference type="AlphaFoldDB" id="A0AA88CJR0"/>
<organism evidence="2 3">
    <name type="scientific">Ficus carica</name>
    <name type="common">Common fig</name>
    <dbReference type="NCBI Taxonomy" id="3494"/>
    <lineage>
        <taxon>Eukaryota</taxon>
        <taxon>Viridiplantae</taxon>
        <taxon>Streptophyta</taxon>
        <taxon>Embryophyta</taxon>
        <taxon>Tracheophyta</taxon>
        <taxon>Spermatophyta</taxon>
        <taxon>Magnoliopsida</taxon>
        <taxon>eudicotyledons</taxon>
        <taxon>Gunneridae</taxon>
        <taxon>Pentapetalae</taxon>
        <taxon>rosids</taxon>
        <taxon>fabids</taxon>
        <taxon>Rosales</taxon>
        <taxon>Moraceae</taxon>
        <taxon>Ficeae</taxon>
        <taxon>Ficus</taxon>
    </lineage>
</organism>
<feature type="coiled-coil region" evidence="1">
    <location>
        <begin position="9"/>
        <end position="47"/>
    </location>
</feature>
<evidence type="ECO:0000313" key="2">
    <source>
        <dbReference type="EMBL" id="GMN18912.1"/>
    </source>
</evidence>
<feature type="non-terminal residue" evidence="2">
    <location>
        <position position="1"/>
    </location>
</feature>
<reference evidence="2" key="1">
    <citation type="submission" date="2023-07" db="EMBL/GenBank/DDBJ databases">
        <title>draft genome sequence of fig (Ficus carica).</title>
        <authorList>
            <person name="Takahashi T."/>
            <person name="Nishimura K."/>
        </authorList>
    </citation>
    <scope>NUCLEOTIDE SEQUENCE</scope>
</reference>
<name>A0AA88CJR0_FICCA</name>
<keyword evidence="1" id="KW-0175">Coiled coil</keyword>
<evidence type="ECO:0000313" key="3">
    <source>
        <dbReference type="Proteomes" id="UP001187192"/>
    </source>
</evidence>
<gene>
    <name evidence="2" type="ORF">TIFTF001_050875</name>
</gene>
<sequence length="48" mass="5741">MQKIIERYREQAKDNNQTDNTEADQYLQQLKLETAKMAKKIELLEISK</sequence>
<dbReference type="Proteomes" id="UP001187192">
    <property type="component" value="Unassembled WGS sequence"/>
</dbReference>